<gene>
    <name evidence="2" type="ORF">DNX69_20150</name>
</gene>
<dbReference type="PANTHER" id="PTHR11544">
    <property type="entry name" value="COLD SHOCK DOMAIN CONTAINING PROTEINS"/>
    <property type="match status" value="1"/>
</dbReference>
<dbReference type="EMBL" id="QKQS01000025">
    <property type="protein sequence ID" value="PZA10133.1"/>
    <property type="molecule type" value="Genomic_DNA"/>
</dbReference>
<protein>
    <submittedName>
        <fullName evidence="2">Cold-shock protein</fullName>
    </submittedName>
</protein>
<feature type="domain" description="CSD" evidence="1">
    <location>
        <begin position="68"/>
        <end position="133"/>
    </location>
</feature>
<dbReference type="OrthoDB" id="9791685at2"/>
<name>A0A323UD37_RHOPL</name>
<feature type="domain" description="CSD" evidence="1">
    <location>
        <begin position="160"/>
        <end position="225"/>
    </location>
</feature>
<comment type="caution">
    <text evidence="2">The sequence shown here is derived from an EMBL/GenBank/DDBJ whole genome shotgun (WGS) entry which is preliminary data.</text>
</comment>
<dbReference type="Pfam" id="PF00313">
    <property type="entry name" value="CSD"/>
    <property type="match status" value="2"/>
</dbReference>
<dbReference type="PROSITE" id="PS51857">
    <property type="entry name" value="CSD_2"/>
    <property type="match status" value="2"/>
</dbReference>
<dbReference type="SUPFAM" id="SSF50249">
    <property type="entry name" value="Nucleic acid-binding proteins"/>
    <property type="match status" value="2"/>
</dbReference>
<dbReference type="AlphaFoldDB" id="A0A323UD37"/>
<dbReference type="InterPro" id="IPR012340">
    <property type="entry name" value="NA-bd_OB-fold"/>
</dbReference>
<proteinExistence type="predicted"/>
<dbReference type="PRINTS" id="PR00050">
    <property type="entry name" value="COLDSHOCK"/>
</dbReference>
<dbReference type="SMART" id="SM00357">
    <property type="entry name" value="CSP"/>
    <property type="match status" value="2"/>
</dbReference>
<organism evidence="2 3">
    <name type="scientific">Rhodopseudomonas palustris</name>
    <dbReference type="NCBI Taxonomy" id="1076"/>
    <lineage>
        <taxon>Bacteria</taxon>
        <taxon>Pseudomonadati</taxon>
        <taxon>Pseudomonadota</taxon>
        <taxon>Alphaproteobacteria</taxon>
        <taxon>Hyphomicrobiales</taxon>
        <taxon>Nitrobacteraceae</taxon>
        <taxon>Rhodopseudomonas</taxon>
    </lineage>
</organism>
<evidence type="ECO:0000259" key="1">
    <source>
        <dbReference type="PROSITE" id="PS51857"/>
    </source>
</evidence>
<dbReference type="CDD" id="cd04458">
    <property type="entry name" value="CSP_CDS"/>
    <property type="match status" value="2"/>
</dbReference>
<dbReference type="RefSeq" id="WP_110787787.1">
    <property type="nucleotide sequence ID" value="NZ_QKQS01000025.1"/>
</dbReference>
<dbReference type="GO" id="GO:0003676">
    <property type="term" value="F:nucleic acid binding"/>
    <property type="evidence" value="ECO:0007669"/>
    <property type="project" value="InterPro"/>
</dbReference>
<dbReference type="GO" id="GO:0005829">
    <property type="term" value="C:cytosol"/>
    <property type="evidence" value="ECO:0007669"/>
    <property type="project" value="UniProtKB-ARBA"/>
</dbReference>
<dbReference type="InterPro" id="IPR002059">
    <property type="entry name" value="CSP_DNA-bd"/>
</dbReference>
<dbReference type="Proteomes" id="UP000248134">
    <property type="component" value="Unassembled WGS sequence"/>
</dbReference>
<evidence type="ECO:0000313" key="3">
    <source>
        <dbReference type="Proteomes" id="UP000248134"/>
    </source>
</evidence>
<sequence>MGSDGFESKRPGVLPVASAAKPRAAEFPAGDFSPRDFGAGAHRELTTHGDVNPRDAFTSLGEAANLVEISGVIKWFDASKGYGFVVPDNGWPDVLLHVTVLRRDGYQTAYEGARIVVECVQRSKGYQAFRIVSMDESTAIHPAQMLPARTHVSVTPTSGLERAQVKWFNRLRGFGFLTCGEGTPDIFVHMETLRRYGMTELRPGQYVLVRFGPGSKGMMAAEIQPENGTPGLSSH</sequence>
<dbReference type="Gene3D" id="2.40.50.140">
    <property type="entry name" value="Nucleic acid-binding proteins"/>
    <property type="match status" value="2"/>
</dbReference>
<evidence type="ECO:0000313" key="2">
    <source>
        <dbReference type="EMBL" id="PZA10133.1"/>
    </source>
</evidence>
<reference evidence="2 3" key="1">
    <citation type="submission" date="2018-06" db="EMBL/GenBank/DDBJ databases">
        <title>Draft Whole-Genome Sequence of the purple photosynthetic bacterium Rhodospeudomonas palustris XCP.</title>
        <authorList>
            <person name="Rayyan A."/>
            <person name="Meyer T.E."/>
            <person name="Kyndt J.A."/>
        </authorList>
    </citation>
    <scope>NUCLEOTIDE SEQUENCE [LARGE SCALE GENOMIC DNA]</scope>
    <source>
        <strain evidence="2 3">XCP</strain>
    </source>
</reference>
<dbReference type="InterPro" id="IPR011129">
    <property type="entry name" value="CSD"/>
</dbReference>
<accession>A0A323UD37</accession>
<dbReference type="InterPro" id="IPR050181">
    <property type="entry name" value="Cold_shock_domain"/>
</dbReference>